<accession>A0ABR4I5K0</accession>
<evidence type="ECO:0000256" key="3">
    <source>
        <dbReference type="SAM" id="SignalP"/>
    </source>
</evidence>
<dbReference type="EMBL" id="JBFXLT010000001">
    <property type="protein sequence ID" value="KAL2822911.1"/>
    <property type="molecule type" value="Genomic_DNA"/>
</dbReference>
<evidence type="ECO:0008006" key="6">
    <source>
        <dbReference type="Google" id="ProtNLM"/>
    </source>
</evidence>
<keyword evidence="3" id="KW-0732">Signal</keyword>
<reference evidence="4 5" key="1">
    <citation type="submission" date="2024-07" db="EMBL/GenBank/DDBJ databases">
        <title>Section-level genome sequencing and comparative genomics of Aspergillus sections Usti and Cavernicolus.</title>
        <authorList>
            <consortium name="Lawrence Berkeley National Laboratory"/>
            <person name="Nybo J.L."/>
            <person name="Vesth T.C."/>
            <person name="Theobald S."/>
            <person name="Frisvad J.C."/>
            <person name="Larsen T.O."/>
            <person name="Kjaerboelling I."/>
            <person name="Rothschild-Mancinelli K."/>
            <person name="Lyhne E.K."/>
            <person name="Kogle M.E."/>
            <person name="Barry K."/>
            <person name="Clum A."/>
            <person name="Na H."/>
            <person name="Ledsgaard L."/>
            <person name="Lin J."/>
            <person name="Lipzen A."/>
            <person name="Kuo A."/>
            <person name="Riley R."/>
            <person name="Mondo S."/>
            <person name="Labutti K."/>
            <person name="Haridas S."/>
            <person name="Pangalinan J."/>
            <person name="Salamov A.A."/>
            <person name="Simmons B.A."/>
            <person name="Magnuson J.K."/>
            <person name="Chen J."/>
            <person name="Drula E."/>
            <person name="Henrissat B."/>
            <person name="Wiebenga A."/>
            <person name="Lubbers R.J."/>
            <person name="Gomes A.C."/>
            <person name="Makela M.R."/>
            <person name="Stajich J."/>
            <person name="Grigoriev I.V."/>
            <person name="Mortensen U.H."/>
            <person name="De Vries R.P."/>
            <person name="Baker S.E."/>
            <person name="Andersen M.R."/>
        </authorList>
    </citation>
    <scope>NUCLEOTIDE SEQUENCE [LARGE SCALE GENOMIC DNA]</scope>
    <source>
        <strain evidence="4 5">CBS 588.65</strain>
    </source>
</reference>
<evidence type="ECO:0000256" key="1">
    <source>
        <dbReference type="SAM" id="MobiDB-lite"/>
    </source>
</evidence>
<proteinExistence type="predicted"/>
<feature type="region of interest" description="Disordered" evidence="1">
    <location>
        <begin position="221"/>
        <end position="264"/>
    </location>
</feature>
<dbReference type="Proteomes" id="UP001610334">
    <property type="component" value="Unassembled WGS sequence"/>
</dbReference>
<feature type="chain" id="PRO_5045988629" description="GPI anchored protein" evidence="3">
    <location>
        <begin position="21"/>
        <end position="297"/>
    </location>
</feature>
<keyword evidence="2" id="KW-0472">Membrane</keyword>
<evidence type="ECO:0000313" key="4">
    <source>
        <dbReference type="EMBL" id="KAL2822911.1"/>
    </source>
</evidence>
<keyword evidence="5" id="KW-1185">Reference proteome</keyword>
<sequence>MSLSFSLSAMLLLLAHSALAAQSTEAPRLEILPAQPGHGINTTLAIPRDVNSAFSPLAKRQYNCPSNCQSCCQDLVCVNSLEDVCCGGYFCNAGETCANTYGRCCLEGTKACHDGCIPNDAECCESYGFCDPGEHCYIIGNTRPACSTTTEYTTSTYVDWEYFYYTITWTYWVTFYTYYIPSSTEIRTSTTTITTEIVSVYATDSAEASSSFDEISATLTYTPPSTATDPPTPTPTPPETGTSGLDTSDSDNLGSDQFESGHGSGGMVVQSPLNASWYSLVVFIGMTIMPSVLVLCL</sequence>
<evidence type="ECO:0000313" key="5">
    <source>
        <dbReference type="Proteomes" id="UP001610334"/>
    </source>
</evidence>
<feature type="compositionally biased region" description="Polar residues" evidence="1">
    <location>
        <begin position="243"/>
        <end position="258"/>
    </location>
</feature>
<comment type="caution">
    <text evidence="4">The sequence shown here is derived from an EMBL/GenBank/DDBJ whole genome shotgun (WGS) entry which is preliminary data.</text>
</comment>
<evidence type="ECO:0000256" key="2">
    <source>
        <dbReference type="SAM" id="Phobius"/>
    </source>
</evidence>
<keyword evidence="2" id="KW-0812">Transmembrane</keyword>
<keyword evidence="2" id="KW-1133">Transmembrane helix</keyword>
<protein>
    <recommendedName>
        <fullName evidence="6">GPI anchored protein</fullName>
    </recommendedName>
</protein>
<feature type="signal peptide" evidence="3">
    <location>
        <begin position="1"/>
        <end position="20"/>
    </location>
</feature>
<name>A0ABR4I5K0_9EURO</name>
<organism evidence="4 5">
    <name type="scientific">Aspergillus granulosus</name>
    <dbReference type="NCBI Taxonomy" id="176169"/>
    <lineage>
        <taxon>Eukaryota</taxon>
        <taxon>Fungi</taxon>
        <taxon>Dikarya</taxon>
        <taxon>Ascomycota</taxon>
        <taxon>Pezizomycotina</taxon>
        <taxon>Eurotiomycetes</taxon>
        <taxon>Eurotiomycetidae</taxon>
        <taxon>Eurotiales</taxon>
        <taxon>Aspergillaceae</taxon>
        <taxon>Aspergillus</taxon>
        <taxon>Aspergillus subgen. Nidulantes</taxon>
    </lineage>
</organism>
<feature type="transmembrane region" description="Helical" evidence="2">
    <location>
        <begin position="277"/>
        <end position="296"/>
    </location>
</feature>
<gene>
    <name evidence="4" type="ORF">BJX63DRAFT_417330</name>
</gene>